<keyword evidence="1" id="KW-0472">Membrane</keyword>
<sequence>MELFDVETSGDAKYLLSQENFWAVSGDDAMFFTVDAYYIVVILCLSFWITYSTVIFALCSFIALSCLKKIDITIAEFLYRIKLRLHGRKYKRVL</sequence>
<feature type="transmembrane region" description="Helical" evidence="1">
    <location>
        <begin position="36"/>
        <end position="64"/>
    </location>
</feature>
<reference evidence="2 3" key="1">
    <citation type="submission" date="2018-01" db="EMBL/GenBank/DDBJ databases">
        <title>Whole genome sequencing of Histamine producing bacteria.</title>
        <authorList>
            <person name="Butler K."/>
        </authorList>
    </citation>
    <scope>NUCLEOTIDE SEQUENCE [LARGE SCALE GENOMIC DNA]</scope>
    <source>
        <strain evidence="2 3">FS-7.2</strain>
    </source>
</reference>
<evidence type="ECO:0000313" key="2">
    <source>
        <dbReference type="EMBL" id="PSV01185.1"/>
    </source>
</evidence>
<evidence type="ECO:0000313" key="3">
    <source>
        <dbReference type="Proteomes" id="UP000241426"/>
    </source>
</evidence>
<dbReference type="AlphaFoldDB" id="A0A2T3KN66"/>
<accession>A0A2T3KN66</accession>
<comment type="caution">
    <text evidence="2">The sequence shown here is derived from an EMBL/GenBank/DDBJ whole genome shotgun (WGS) entry which is preliminary data.</text>
</comment>
<dbReference type="EMBL" id="PYNF01000002">
    <property type="protein sequence ID" value="PSV01185.1"/>
    <property type="molecule type" value="Genomic_DNA"/>
</dbReference>
<gene>
    <name evidence="2" type="ORF">C9J27_03945</name>
</gene>
<dbReference type="RefSeq" id="WP_107288912.1">
    <property type="nucleotide sequence ID" value="NZ_PYNF01000002.1"/>
</dbReference>
<organism evidence="2 3">
    <name type="scientific">Photobacterium kishitanii</name>
    <dbReference type="NCBI Taxonomy" id="318456"/>
    <lineage>
        <taxon>Bacteria</taxon>
        <taxon>Pseudomonadati</taxon>
        <taxon>Pseudomonadota</taxon>
        <taxon>Gammaproteobacteria</taxon>
        <taxon>Vibrionales</taxon>
        <taxon>Vibrionaceae</taxon>
        <taxon>Photobacterium</taxon>
    </lineage>
</organism>
<protein>
    <submittedName>
        <fullName evidence="2">Uncharacterized protein</fullName>
    </submittedName>
</protein>
<name>A0A2T3KN66_9GAMM</name>
<dbReference type="Proteomes" id="UP000241426">
    <property type="component" value="Unassembled WGS sequence"/>
</dbReference>
<proteinExistence type="predicted"/>
<evidence type="ECO:0000256" key="1">
    <source>
        <dbReference type="SAM" id="Phobius"/>
    </source>
</evidence>
<keyword evidence="1" id="KW-0812">Transmembrane</keyword>
<keyword evidence="1" id="KW-1133">Transmembrane helix</keyword>